<feature type="compositionally biased region" description="Acidic residues" evidence="1">
    <location>
        <begin position="529"/>
        <end position="544"/>
    </location>
</feature>
<dbReference type="Proteomes" id="UP000792457">
    <property type="component" value="Unassembled WGS sequence"/>
</dbReference>
<feature type="compositionally biased region" description="Basic and acidic residues" evidence="1">
    <location>
        <begin position="214"/>
        <end position="225"/>
    </location>
</feature>
<accession>A0A8K0NZB7</accession>
<feature type="compositionally biased region" description="Basic and acidic residues" evidence="1">
    <location>
        <begin position="558"/>
        <end position="570"/>
    </location>
</feature>
<protein>
    <submittedName>
        <fullName evidence="2">Uncharacterized protein</fullName>
    </submittedName>
</protein>
<feature type="region of interest" description="Disordered" evidence="1">
    <location>
        <begin position="177"/>
        <end position="225"/>
    </location>
</feature>
<feature type="region of interest" description="Disordered" evidence="1">
    <location>
        <begin position="39"/>
        <end position="73"/>
    </location>
</feature>
<feature type="compositionally biased region" description="Polar residues" evidence="1">
    <location>
        <begin position="548"/>
        <end position="557"/>
    </location>
</feature>
<dbReference type="AlphaFoldDB" id="A0A8K0NZB7"/>
<feature type="compositionally biased region" description="Basic and acidic residues" evidence="1">
    <location>
        <begin position="257"/>
        <end position="272"/>
    </location>
</feature>
<feature type="compositionally biased region" description="Polar residues" evidence="1">
    <location>
        <begin position="348"/>
        <end position="371"/>
    </location>
</feature>
<feature type="region of interest" description="Disordered" evidence="1">
    <location>
        <begin position="257"/>
        <end position="289"/>
    </location>
</feature>
<sequence length="590" mass="65519">MNKYDDNEPRTSKPIPVAPLPNESYAAWRARALKSHYERSTVFTDTRPGSDPDPQPDIAESAVSPYSRRETNVAPELPVHGIIRQQSRAAASRGTLNLSNNVNHSKSSLEHPSFDVRSLEQSGSIGEFSGNVASNDHRGYVTSVVCKSVLPRENPAFRRENSRDSVIQATFRNENCLENERKGSNGSTKSRRKHEGKNPCGSGEQHSPISVSHESPKQEKSEKRDSLRDIYRIIQLQNEQIQSLQSQVERLLKKNLDDAKKSESPKPVKKDASTQCAEEGTQTTTHQASTASVGVMTSLVDLEEDSQIHEVYVKDQVQATHCQCEDCPTALSSAEKNESLPKGRKGRTISQSSSQKAISNNGPPSNQCNTSKMVPNMQLIIEENESDESFNSSDSVECVTPISSDAHAKNDRNHKSKRNAITDPVTRQHDPKKAGLHSPKNKENICTPPKSVVNLLNRQRGSSSGRHTPRHEDLKRNKRHLVNEPSPKARNNNEDDVTLTLNGVELPTVTDPHISPEPSIHVDMQDYQEFSDEEDGSSIDEEGYSSENESAGSNDKNTQQRRESSRKPSGEQDETNSDSQGSWTFYDNVL</sequence>
<feature type="compositionally biased region" description="Polar residues" evidence="1">
    <location>
        <begin position="454"/>
        <end position="466"/>
    </location>
</feature>
<reference evidence="2" key="1">
    <citation type="submission" date="2013-04" db="EMBL/GenBank/DDBJ databases">
        <authorList>
            <person name="Qu J."/>
            <person name="Murali S.C."/>
            <person name="Bandaranaike D."/>
            <person name="Bellair M."/>
            <person name="Blankenburg K."/>
            <person name="Chao H."/>
            <person name="Dinh H."/>
            <person name="Doddapaneni H."/>
            <person name="Downs B."/>
            <person name="Dugan-Rocha S."/>
            <person name="Elkadiri S."/>
            <person name="Gnanaolivu R.D."/>
            <person name="Hernandez B."/>
            <person name="Javaid M."/>
            <person name="Jayaseelan J.C."/>
            <person name="Lee S."/>
            <person name="Li M."/>
            <person name="Ming W."/>
            <person name="Munidasa M."/>
            <person name="Muniz J."/>
            <person name="Nguyen L."/>
            <person name="Ongeri F."/>
            <person name="Osuji N."/>
            <person name="Pu L.-L."/>
            <person name="Puazo M."/>
            <person name="Qu C."/>
            <person name="Quiroz J."/>
            <person name="Raj R."/>
            <person name="Weissenberger G."/>
            <person name="Xin Y."/>
            <person name="Zou X."/>
            <person name="Han Y."/>
            <person name="Richards S."/>
            <person name="Worley K."/>
            <person name="Muzny D."/>
            <person name="Gibbs R."/>
        </authorList>
    </citation>
    <scope>NUCLEOTIDE SEQUENCE</scope>
    <source>
        <strain evidence="2">Sampled in the wild</strain>
    </source>
</reference>
<feature type="region of interest" description="Disordered" evidence="1">
    <location>
        <begin position="403"/>
        <end position="590"/>
    </location>
</feature>
<organism evidence="2 3">
    <name type="scientific">Ladona fulva</name>
    <name type="common">Scarce chaser dragonfly</name>
    <name type="synonym">Libellula fulva</name>
    <dbReference type="NCBI Taxonomy" id="123851"/>
    <lineage>
        <taxon>Eukaryota</taxon>
        <taxon>Metazoa</taxon>
        <taxon>Ecdysozoa</taxon>
        <taxon>Arthropoda</taxon>
        <taxon>Hexapoda</taxon>
        <taxon>Insecta</taxon>
        <taxon>Pterygota</taxon>
        <taxon>Palaeoptera</taxon>
        <taxon>Odonata</taxon>
        <taxon>Epiprocta</taxon>
        <taxon>Anisoptera</taxon>
        <taxon>Libelluloidea</taxon>
        <taxon>Libellulidae</taxon>
        <taxon>Ladona</taxon>
    </lineage>
</organism>
<proteinExistence type="predicted"/>
<feature type="compositionally biased region" description="Polar residues" evidence="1">
    <location>
        <begin position="204"/>
        <end position="213"/>
    </location>
</feature>
<feature type="compositionally biased region" description="Polar residues" evidence="1">
    <location>
        <begin position="577"/>
        <end position="590"/>
    </location>
</feature>
<dbReference type="EMBL" id="KZ308236">
    <property type="protein sequence ID" value="KAG8225409.1"/>
    <property type="molecule type" value="Genomic_DNA"/>
</dbReference>
<evidence type="ECO:0000313" key="3">
    <source>
        <dbReference type="Proteomes" id="UP000792457"/>
    </source>
</evidence>
<comment type="caution">
    <text evidence="2">The sequence shown here is derived from an EMBL/GenBank/DDBJ whole genome shotgun (WGS) entry which is preliminary data.</text>
</comment>
<keyword evidence="3" id="KW-1185">Reference proteome</keyword>
<evidence type="ECO:0000313" key="2">
    <source>
        <dbReference type="EMBL" id="KAG8225409.1"/>
    </source>
</evidence>
<evidence type="ECO:0000256" key="1">
    <source>
        <dbReference type="SAM" id="MobiDB-lite"/>
    </source>
</evidence>
<reference evidence="2" key="2">
    <citation type="submission" date="2017-10" db="EMBL/GenBank/DDBJ databases">
        <title>Ladona fulva Genome sequencing and assembly.</title>
        <authorList>
            <person name="Murali S."/>
            <person name="Richards S."/>
            <person name="Bandaranaike D."/>
            <person name="Bellair M."/>
            <person name="Blankenburg K."/>
            <person name="Chao H."/>
            <person name="Dinh H."/>
            <person name="Doddapaneni H."/>
            <person name="Dugan-Rocha S."/>
            <person name="Elkadiri S."/>
            <person name="Gnanaolivu R."/>
            <person name="Hernandez B."/>
            <person name="Skinner E."/>
            <person name="Javaid M."/>
            <person name="Lee S."/>
            <person name="Li M."/>
            <person name="Ming W."/>
            <person name="Munidasa M."/>
            <person name="Muniz J."/>
            <person name="Nguyen L."/>
            <person name="Hughes D."/>
            <person name="Osuji N."/>
            <person name="Pu L.-L."/>
            <person name="Puazo M."/>
            <person name="Qu C."/>
            <person name="Quiroz J."/>
            <person name="Raj R."/>
            <person name="Weissenberger G."/>
            <person name="Xin Y."/>
            <person name="Zou X."/>
            <person name="Han Y."/>
            <person name="Worley K."/>
            <person name="Muzny D."/>
            <person name="Gibbs R."/>
        </authorList>
    </citation>
    <scope>NUCLEOTIDE SEQUENCE</scope>
    <source>
        <strain evidence="2">Sampled in the wild</strain>
    </source>
</reference>
<feature type="region of interest" description="Disordered" evidence="1">
    <location>
        <begin position="334"/>
        <end position="371"/>
    </location>
</feature>
<gene>
    <name evidence="2" type="ORF">J437_LFUL004609</name>
</gene>
<feature type="region of interest" description="Disordered" evidence="1">
    <location>
        <begin position="1"/>
        <end position="21"/>
    </location>
</feature>
<feature type="non-terminal residue" evidence="2">
    <location>
        <position position="1"/>
    </location>
</feature>
<feature type="compositionally biased region" description="Basic and acidic residues" evidence="1">
    <location>
        <begin position="1"/>
        <end position="11"/>
    </location>
</feature>
<name>A0A8K0NZB7_LADFU</name>